<name>A0AAV6UP73_9ARAC</name>
<evidence type="ECO:0000313" key="3">
    <source>
        <dbReference type="Proteomes" id="UP000827092"/>
    </source>
</evidence>
<dbReference type="Proteomes" id="UP000827092">
    <property type="component" value="Unassembled WGS sequence"/>
</dbReference>
<sequence length="345" mass="39959">MYKNRVGPTSGSKEGLKTLFFLRTTTCIGHPLLQTIDWRALAVLRKVLGEQKRQPSQKSEYKKGGFPRLNSLHLPTSQPLRIFATLSQGKSLLDKKIVFRTTMFSPKMHRISLTLLCILPLIYFASCNPGLPDVPPKPEANPHAIDLENLHGQLDTSLVSEEEDDPEKRGWERLSNVWGKRADWNKLNNMWGKRGDWNKLNNMWGKRAAEWNKLNNMWGKRGDGNWNKLNNMWGKRGDGDWNKLNNMWGKRGDGDWNKLNNMWGKRAAEWNKLNNMWGKRAEWNKLNNMWGKRGSSREDGSKRTQWNNLKSVWGKRDAGWEGPVAWDTNEPNEDSFQGVYVPDQM</sequence>
<evidence type="ECO:0008006" key="4">
    <source>
        <dbReference type="Google" id="ProtNLM"/>
    </source>
</evidence>
<keyword evidence="3" id="KW-1185">Reference proteome</keyword>
<comment type="caution">
    <text evidence="2">The sequence shown here is derived from an EMBL/GenBank/DDBJ whole genome shotgun (WGS) entry which is preliminary data.</text>
</comment>
<organism evidence="2 3">
    <name type="scientific">Oedothorax gibbosus</name>
    <dbReference type="NCBI Taxonomy" id="931172"/>
    <lineage>
        <taxon>Eukaryota</taxon>
        <taxon>Metazoa</taxon>
        <taxon>Ecdysozoa</taxon>
        <taxon>Arthropoda</taxon>
        <taxon>Chelicerata</taxon>
        <taxon>Arachnida</taxon>
        <taxon>Araneae</taxon>
        <taxon>Araneomorphae</taxon>
        <taxon>Entelegynae</taxon>
        <taxon>Araneoidea</taxon>
        <taxon>Linyphiidae</taxon>
        <taxon>Erigoninae</taxon>
        <taxon>Oedothorax</taxon>
    </lineage>
</organism>
<evidence type="ECO:0000256" key="1">
    <source>
        <dbReference type="SAM" id="MobiDB-lite"/>
    </source>
</evidence>
<accession>A0AAV6UP73</accession>
<dbReference type="EMBL" id="JAFNEN010000308">
    <property type="protein sequence ID" value="KAG8186262.1"/>
    <property type="molecule type" value="Genomic_DNA"/>
</dbReference>
<evidence type="ECO:0000313" key="2">
    <source>
        <dbReference type="EMBL" id="KAG8186262.1"/>
    </source>
</evidence>
<reference evidence="2 3" key="1">
    <citation type="journal article" date="2022" name="Nat. Ecol. Evol.">
        <title>A masculinizing supergene underlies an exaggerated male reproductive morph in a spider.</title>
        <authorList>
            <person name="Hendrickx F."/>
            <person name="De Corte Z."/>
            <person name="Sonet G."/>
            <person name="Van Belleghem S.M."/>
            <person name="Kostlbacher S."/>
            <person name="Vangestel C."/>
        </authorList>
    </citation>
    <scope>NUCLEOTIDE SEQUENCE [LARGE SCALE GENOMIC DNA]</scope>
    <source>
        <strain evidence="2">W744_W776</strain>
    </source>
</reference>
<protein>
    <recommendedName>
        <fullName evidence="4">Prothoracicostatic peptide</fullName>
    </recommendedName>
</protein>
<feature type="region of interest" description="Disordered" evidence="1">
    <location>
        <begin position="290"/>
        <end position="345"/>
    </location>
</feature>
<gene>
    <name evidence="2" type="ORF">JTE90_004238</name>
</gene>
<proteinExistence type="predicted"/>
<dbReference type="AlphaFoldDB" id="A0AAV6UP73"/>